<dbReference type="NCBIfam" id="NF033679">
    <property type="entry name" value="DNRLRE_dom"/>
    <property type="match status" value="1"/>
</dbReference>
<evidence type="ECO:0000256" key="2">
    <source>
        <dbReference type="SAM" id="SignalP"/>
    </source>
</evidence>
<name>A0ABY9X6G1_9BACT</name>
<keyword evidence="5" id="KW-1185">Reference proteome</keyword>
<proteinExistence type="predicted"/>
<keyword evidence="2" id="KW-0732">Signal</keyword>
<sequence>MRRWMGPVVGALTACFLLAAGCGQEEFDGIDTEFGRSIGAWELTGAQSTSFQDGVSPSSSYAGTRDSMIEEENPDTNNGGDTSISASGDTPAGSGNENYILLQWDVSSIPANAVVRSASIVVTVSDKADQTYDFYELTRAWTESQVTWEQADSSHDWASNGADGSGDRDTTSLGSIRASSTGTYTVTLNARGLAVVQKWVSTPSSNHGVIIANKDNDNRLEIRSSEYSTRSSRPKLTVTWELPGSDGGTDAGTYKGTCDGSGGVWIDATHFLNFNDESQSARIFTQGATASSVQSKDLSSALGLSSSDEADFEDAARVGNRIYVTGSQARNKDGELETSRYKFFAIDISGTVPAVSLQVAGTYSNLLKDMLDASNWLNPNTSVISLLNERSQLSVGTVAELAPKLNGTNVEGLAALPTGELVIGFRNPQSGSSALMVTLTNPDAVVAGSRAKFGQVILVNLGGYGIRGLAWSEAHQAMLILSGPHDESSGPFALWKWSGNASSAPVKVRDLSAPSNSAPEAVIPYPGSKDVQVVFDMGSNLINGTSCKDVSSSSQYFSDVIVRVD</sequence>
<gene>
    <name evidence="4" type="ORF">F0U60_47840</name>
</gene>
<dbReference type="Pfam" id="PF12275">
    <property type="entry name" value="DUF3616"/>
    <property type="match status" value="1"/>
</dbReference>
<evidence type="ECO:0000313" key="5">
    <source>
        <dbReference type="Proteomes" id="UP001611383"/>
    </source>
</evidence>
<accession>A0ABY9X6G1</accession>
<organism evidence="4 5">
    <name type="scientific">Archangium minus</name>
    <dbReference type="NCBI Taxonomy" id="83450"/>
    <lineage>
        <taxon>Bacteria</taxon>
        <taxon>Pseudomonadati</taxon>
        <taxon>Myxococcota</taxon>
        <taxon>Myxococcia</taxon>
        <taxon>Myxococcales</taxon>
        <taxon>Cystobacterineae</taxon>
        <taxon>Archangiaceae</taxon>
        <taxon>Archangium</taxon>
    </lineage>
</organism>
<evidence type="ECO:0000259" key="3">
    <source>
        <dbReference type="Pfam" id="PF12275"/>
    </source>
</evidence>
<feature type="compositionally biased region" description="Polar residues" evidence="1">
    <location>
        <begin position="75"/>
        <end position="90"/>
    </location>
</feature>
<feature type="region of interest" description="Disordered" evidence="1">
    <location>
        <begin position="152"/>
        <end position="173"/>
    </location>
</feature>
<evidence type="ECO:0000313" key="4">
    <source>
        <dbReference type="EMBL" id="WNG50992.1"/>
    </source>
</evidence>
<dbReference type="RefSeq" id="WP_395810737.1">
    <property type="nucleotide sequence ID" value="NZ_CP043494.1"/>
</dbReference>
<dbReference type="InterPro" id="IPR022060">
    <property type="entry name" value="DUF3616"/>
</dbReference>
<dbReference type="EMBL" id="CP043494">
    <property type="protein sequence ID" value="WNG50992.1"/>
    <property type="molecule type" value="Genomic_DNA"/>
</dbReference>
<feature type="signal peptide" evidence="2">
    <location>
        <begin position="1"/>
        <end position="19"/>
    </location>
</feature>
<dbReference type="Proteomes" id="UP001611383">
    <property type="component" value="Chromosome"/>
</dbReference>
<feature type="domain" description="DUF3616" evidence="3">
    <location>
        <begin position="383"/>
        <end position="507"/>
    </location>
</feature>
<feature type="region of interest" description="Disordered" evidence="1">
    <location>
        <begin position="69"/>
        <end position="90"/>
    </location>
</feature>
<protein>
    <submittedName>
        <fullName evidence="4">DUF3616 domain-containing protein</fullName>
    </submittedName>
</protein>
<dbReference type="PROSITE" id="PS51257">
    <property type="entry name" value="PROKAR_LIPOPROTEIN"/>
    <property type="match status" value="1"/>
</dbReference>
<evidence type="ECO:0000256" key="1">
    <source>
        <dbReference type="SAM" id="MobiDB-lite"/>
    </source>
</evidence>
<reference evidence="4 5" key="1">
    <citation type="submission" date="2019-08" db="EMBL/GenBank/DDBJ databases">
        <title>Archangium and Cystobacter genomes.</title>
        <authorList>
            <person name="Chen I.-C.K."/>
            <person name="Wielgoss S."/>
        </authorList>
    </citation>
    <scope>NUCLEOTIDE SEQUENCE [LARGE SCALE GENOMIC DNA]</scope>
    <source>
        <strain evidence="4 5">Cbm 6</strain>
    </source>
</reference>
<feature type="chain" id="PRO_5045151795" evidence="2">
    <location>
        <begin position="20"/>
        <end position="565"/>
    </location>
</feature>